<dbReference type="Proteomes" id="UP000000771">
    <property type="component" value="Chromosome"/>
</dbReference>
<dbReference type="GO" id="GO:0003677">
    <property type="term" value="F:DNA binding"/>
    <property type="evidence" value="ECO:0007669"/>
    <property type="project" value="UniProtKB-UniRule"/>
</dbReference>
<keyword evidence="2" id="KW-0963">Cytoplasm</keyword>
<dbReference type="STRING" id="525909.Afer_0624"/>
<dbReference type="InterPro" id="IPR013762">
    <property type="entry name" value="Integrase-like_cat_sf"/>
</dbReference>
<dbReference type="PANTHER" id="PTHR30349">
    <property type="entry name" value="PHAGE INTEGRASE-RELATED"/>
    <property type="match status" value="1"/>
</dbReference>
<evidence type="ECO:0000256" key="4">
    <source>
        <dbReference type="ARBA" id="ARBA00022829"/>
    </source>
</evidence>
<reference evidence="12 13" key="1">
    <citation type="journal article" date="2009" name="Stand. Genomic Sci.">
        <title>Complete genome sequence of Acidimicrobium ferrooxidans type strain (ICP).</title>
        <authorList>
            <person name="Clum A."/>
            <person name="Nolan M."/>
            <person name="Lang E."/>
            <person name="Glavina Del Rio T."/>
            <person name="Tice H."/>
            <person name="Copeland A."/>
            <person name="Cheng J.F."/>
            <person name="Lucas S."/>
            <person name="Chen F."/>
            <person name="Bruce D."/>
            <person name="Goodwin L."/>
            <person name="Pitluck S."/>
            <person name="Ivanova N."/>
            <person name="Mavrommatis K."/>
            <person name="Mikhailova N."/>
            <person name="Pati A."/>
            <person name="Chen A."/>
            <person name="Palaniappan K."/>
            <person name="Goker M."/>
            <person name="Spring S."/>
            <person name="Land M."/>
            <person name="Hauser L."/>
            <person name="Chang Y.J."/>
            <person name="Jeffries C.C."/>
            <person name="Chain P."/>
            <person name="Bristow J."/>
            <person name="Eisen J.A."/>
            <person name="Markowitz V."/>
            <person name="Hugenholtz P."/>
            <person name="Kyrpides N.C."/>
            <person name="Klenk H.P."/>
            <person name="Lapidus A."/>
        </authorList>
    </citation>
    <scope>NUCLEOTIDE SEQUENCE [LARGE SCALE GENOMIC DNA]</scope>
    <source>
        <strain evidence="13">DSM 10331 / JCM 15462 / NBRC 103882 / ICP</strain>
    </source>
</reference>
<feature type="domain" description="Core-binding (CB)" evidence="11">
    <location>
        <begin position="47"/>
        <end position="131"/>
    </location>
</feature>
<evidence type="ECO:0000256" key="3">
    <source>
        <dbReference type="ARBA" id="ARBA00022618"/>
    </source>
</evidence>
<dbReference type="PROSITE" id="PS51898">
    <property type="entry name" value="TYR_RECOMBINASE"/>
    <property type="match status" value="1"/>
</dbReference>
<keyword evidence="4" id="KW-0159">Chromosome partition</keyword>
<dbReference type="EMBL" id="CP001631">
    <property type="protein sequence ID" value="ACU53578.1"/>
    <property type="molecule type" value="Genomic_DNA"/>
</dbReference>
<dbReference type="InterPro" id="IPR050090">
    <property type="entry name" value="Tyrosine_recombinase_XerCD"/>
</dbReference>
<comment type="subcellular location">
    <subcellularLocation>
        <location evidence="1">Cytoplasm</location>
    </subcellularLocation>
</comment>
<dbReference type="Gene3D" id="1.10.443.10">
    <property type="entry name" value="Intergrase catalytic core"/>
    <property type="match status" value="1"/>
</dbReference>
<dbReference type="KEGG" id="afo:Afer_0624"/>
<proteinExistence type="predicted"/>
<dbReference type="AlphaFoldDB" id="C7LXX0"/>
<name>C7LXX0_ACIFD</name>
<accession>C7LXX0</accession>
<keyword evidence="7" id="KW-0233">DNA recombination</keyword>
<evidence type="ECO:0000256" key="9">
    <source>
        <dbReference type="PROSITE-ProRule" id="PRU01248"/>
    </source>
</evidence>
<dbReference type="SUPFAM" id="SSF56349">
    <property type="entry name" value="DNA breaking-rejoining enzymes"/>
    <property type="match status" value="1"/>
</dbReference>
<evidence type="ECO:0000313" key="13">
    <source>
        <dbReference type="Proteomes" id="UP000000771"/>
    </source>
</evidence>
<dbReference type="eggNOG" id="COG4974">
    <property type="taxonomic scope" value="Bacteria"/>
</dbReference>
<evidence type="ECO:0000259" key="11">
    <source>
        <dbReference type="PROSITE" id="PS51900"/>
    </source>
</evidence>
<keyword evidence="6 9" id="KW-0238">DNA-binding</keyword>
<evidence type="ECO:0000313" key="12">
    <source>
        <dbReference type="EMBL" id="ACU53578.1"/>
    </source>
</evidence>
<dbReference type="InterPro" id="IPR044068">
    <property type="entry name" value="CB"/>
</dbReference>
<protein>
    <submittedName>
        <fullName evidence="12">Integrase family protein</fullName>
    </submittedName>
</protein>
<dbReference type="InterPro" id="IPR011010">
    <property type="entry name" value="DNA_brk_join_enz"/>
</dbReference>
<dbReference type="PANTHER" id="PTHR30349:SF77">
    <property type="entry name" value="TYROSINE RECOMBINASE XERC"/>
    <property type="match status" value="1"/>
</dbReference>
<evidence type="ECO:0000256" key="1">
    <source>
        <dbReference type="ARBA" id="ARBA00004496"/>
    </source>
</evidence>
<keyword evidence="3" id="KW-0132">Cell division</keyword>
<dbReference type="GO" id="GO:0015074">
    <property type="term" value="P:DNA integration"/>
    <property type="evidence" value="ECO:0007669"/>
    <property type="project" value="UniProtKB-KW"/>
</dbReference>
<dbReference type="GO" id="GO:0007059">
    <property type="term" value="P:chromosome segregation"/>
    <property type="evidence" value="ECO:0007669"/>
    <property type="project" value="UniProtKB-KW"/>
</dbReference>
<sequence>MRDPTMGLARLPGELEGSACDRCRSAVAWAQMVVPAPETRARGWSPSEPRWRIDEFLAENVQLRPATRRRYRVVLSNIQARAASLGAASPAQLDAHVLRRLLAAPGSNGPYAPATRDLERVVLRRYLVWEGSEGALALAAQLAAFARRRPRPLPRGIDETTLGSTLDGLDARADARAMAILELAYATGLRASELCALDRSDLGPGDRWLVVRAGKGGRTRRVPIGEAARTALRAYLATRDDDAPALLLGARGARLSPRGLQRLTRRYLDVHPHQLRHAFATHLLDHGADVRSIQELLGHARLATTEIYTHVSRETLTRVYDATHPRAGRGEA</sequence>
<keyword evidence="13" id="KW-1185">Reference proteome</keyword>
<evidence type="ECO:0000256" key="7">
    <source>
        <dbReference type="ARBA" id="ARBA00023172"/>
    </source>
</evidence>
<evidence type="ECO:0000256" key="6">
    <source>
        <dbReference type="ARBA" id="ARBA00023125"/>
    </source>
</evidence>
<evidence type="ECO:0000256" key="5">
    <source>
        <dbReference type="ARBA" id="ARBA00022908"/>
    </source>
</evidence>
<feature type="domain" description="Tyr recombinase" evidence="10">
    <location>
        <begin position="152"/>
        <end position="321"/>
    </location>
</feature>
<gene>
    <name evidence="12" type="ordered locus">Afer_0624</name>
</gene>
<dbReference type="GO" id="GO:0051301">
    <property type="term" value="P:cell division"/>
    <property type="evidence" value="ECO:0007669"/>
    <property type="project" value="UniProtKB-KW"/>
</dbReference>
<evidence type="ECO:0000259" key="10">
    <source>
        <dbReference type="PROSITE" id="PS51898"/>
    </source>
</evidence>
<keyword evidence="8" id="KW-0131">Cell cycle</keyword>
<evidence type="ECO:0000256" key="2">
    <source>
        <dbReference type="ARBA" id="ARBA00022490"/>
    </source>
</evidence>
<dbReference type="GO" id="GO:0006310">
    <property type="term" value="P:DNA recombination"/>
    <property type="evidence" value="ECO:0007669"/>
    <property type="project" value="UniProtKB-KW"/>
</dbReference>
<dbReference type="Pfam" id="PF00589">
    <property type="entry name" value="Phage_integrase"/>
    <property type="match status" value="1"/>
</dbReference>
<dbReference type="PROSITE" id="PS51900">
    <property type="entry name" value="CB"/>
    <property type="match status" value="1"/>
</dbReference>
<evidence type="ECO:0000256" key="8">
    <source>
        <dbReference type="ARBA" id="ARBA00023306"/>
    </source>
</evidence>
<keyword evidence="5" id="KW-0229">DNA integration</keyword>
<dbReference type="InterPro" id="IPR002104">
    <property type="entry name" value="Integrase_catalytic"/>
</dbReference>
<dbReference type="GO" id="GO:0005737">
    <property type="term" value="C:cytoplasm"/>
    <property type="evidence" value="ECO:0007669"/>
    <property type="project" value="UniProtKB-SubCell"/>
</dbReference>
<dbReference type="OrthoDB" id="9801717at2"/>
<organism evidence="12 13">
    <name type="scientific">Acidimicrobium ferrooxidans (strain DSM 10331 / JCM 15462 / NBRC 103882 / ICP)</name>
    <dbReference type="NCBI Taxonomy" id="525909"/>
    <lineage>
        <taxon>Bacteria</taxon>
        <taxon>Bacillati</taxon>
        <taxon>Actinomycetota</taxon>
        <taxon>Acidimicrobiia</taxon>
        <taxon>Acidimicrobiales</taxon>
        <taxon>Acidimicrobiaceae</taxon>
        <taxon>Acidimicrobium</taxon>
    </lineage>
</organism>
<dbReference type="HOGENOM" id="CLU_027562_9_6_11"/>